<accession>G0UQC0</accession>
<dbReference type="NCBIfam" id="TIGR02464">
    <property type="entry name" value="ribofla_fusion"/>
    <property type="match status" value="1"/>
</dbReference>
<organism evidence="2">
    <name type="scientific">Trypanosoma congolense (strain IL3000)</name>
    <dbReference type="NCBI Taxonomy" id="1068625"/>
    <lineage>
        <taxon>Eukaryota</taxon>
        <taxon>Discoba</taxon>
        <taxon>Euglenozoa</taxon>
        <taxon>Kinetoplastea</taxon>
        <taxon>Metakinetoplastina</taxon>
        <taxon>Trypanosomatida</taxon>
        <taxon>Trypanosomatidae</taxon>
        <taxon>Trypanosoma</taxon>
        <taxon>Nannomonas</taxon>
    </lineage>
</organism>
<dbReference type="InterPro" id="IPR012816">
    <property type="entry name" value="NADAR"/>
</dbReference>
<evidence type="ECO:0000313" key="2">
    <source>
        <dbReference type="EMBL" id="CCC91581.1"/>
    </source>
</evidence>
<feature type="domain" description="NADAR" evidence="1">
    <location>
        <begin position="8"/>
        <end position="148"/>
    </location>
</feature>
<dbReference type="EMBL" id="HE575320">
    <property type="protein sequence ID" value="CCC91581.1"/>
    <property type="molecule type" value="Genomic_DNA"/>
</dbReference>
<reference evidence="2" key="1">
    <citation type="journal article" date="2012" name="Proc. Natl. Acad. Sci. U.S.A.">
        <title>Antigenic diversity is generated by distinct evolutionary mechanisms in African trypanosome species.</title>
        <authorList>
            <person name="Jackson A.P."/>
            <person name="Berry A."/>
            <person name="Aslett M."/>
            <person name="Allison H.C."/>
            <person name="Burton P."/>
            <person name="Vavrova-Anderson J."/>
            <person name="Brown R."/>
            <person name="Browne H."/>
            <person name="Corton N."/>
            <person name="Hauser H."/>
            <person name="Gamble J."/>
            <person name="Gilderthorp R."/>
            <person name="Marcello L."/>
            <person name="McQuillan J."/>
            <person name="Otto T.D."/>
            <person name="Quail M.A."/>
            <person name="Sanders M.J."/>
            <person name="van Tonder A."/>
            <person name="Ginger M.L."/>
            <person name="Field M.C."/>
            <person name="Barry J.D."/>
            <person name="Hertz-Fowler C."/>
            <person name="Berriman M."/>
        </authorList>
    </citation>
    <scope>NUCLEOTIDE SEQUENCE</scope>
    <source>
        <strain evidence="2">IL3000</strain>
    </source>
</reference>
<dbReference type="SUPFAM" id="SSF143990">
    <property type="entry name" value="YbiA-like"/>
    <property type="match status" value="1"/>
</dbReference>
<name>G0UQC0_TRYCI</name>
<dbReference type="Pfam" id="PF08719">
    <property type="entry name" value="NADAR"/>
    <property type="match status" value="1"/>
</dbReference>
<proteinExistence type="predicted"/>
<dbReference type="CDD" id="cd15457">
    <property type="entry name" value="NADAR"/>
    <property type="match status" value="1"/>
</dbReference>
<protein>
    <recommendedName>
        <fullName evidence="1">NADAR domain-containing protein</fullName>
    </recommendedName>
</protein>
<dbReference type="Gene3D" id="1.10.357.40">
    <property type="entry name" value="YbiA-like"/>
    <property type="match status" value="1"/>
</dbReference>
<dbReference type="InterPro" id="IPR037238">
    <property type="entry name" value="YbiA-like_sf"/>
</dbReference>
<dbReference type="VEuPathDB" id="TriTrypDB:TcIL3000_7_3950"/>
<sequence>MSKGVVRFHDSREKPYGDLSPLSPHPVTIRHVQFPSLHHYFLTERFGGLPDAAAFQSAASVWELDRLVRSAEQANRQRADWDQLKVDVMLLGNYMKFKQNDDARELLLGTGTALIVDHTSEDDFWGDAGDGTGHNLLGVILMAVRDRLLREAAVRARMKAGN</sequence>
<dbReference type="AlphaFoldDB" id="G0UQC0"/>
<evidence type="ECO:0000259" key="1">
    <source>
        <dbReference type="Pfam" id="PF08719"/>
    </source>
</evidence>
<gene>
    <name evidence="2" type="ORF">TCIL3000_7_3950</name>
</gene>